<evidence type="ECO:0000313" key="7">
    <source>
        <dbReference type="Proteomes" id="UP000051439"/>
    </source>
</evidence>
<evidence type="ECO:0000313" key="6">
    <source>
        <dbReference type="EMBL" id="KRL22426.1"/>
    </source>
</evidence>
<dbReference type="RefSeq" id="WP_008858281.1">
    <property type="nucleotide sequence ID" value="NZ_AZEB01000007.1"/>
</dbReference>
<dbReference type="InterPro" id="IPR003439">
    <property type="entry name" value="ABC_transporter-like_ATP-bd"/>
</dbReference>
<evidence type="ECO:0000256" key="1">
    <source>
        <dbReference type="ARBA" id="ARBA00005417"/>
    </source>
</evidence>
<evidence type="ECO:0000256" key="3">
    <source>
        <dbReference type="ARBA" id="ARBA00022741"/>
    </source>
</evidence>
<dbReference type="PANTHER" id="PTHR43166">
    <property type="entry name" value="AMINO ACID IMPORT ATP-BINDING PROTEIN"/>
    <property type="match status" value="1"/>
</dbReference>
<evidence type="ECO:0000256" key="2">
    <source>
        <dbReference type="ARBA" id="ARBA00022448"/>
    </source>
</evidence>
<evidence type="ECO:0000259" key="5">
    <source>
        <dbReference type="PROSITE" id="PS50893"/>
    </source>
</evidence>
<evidence type="ECO:0000256" key="4">
    <source>
        <dbReference type="ARBA" id="ARBA00022840"/>
    </source>
</evidence>
<dbReference type="GO" id="GO:0005524">
    <property type="term" value="F:ATP binding"/>
    <property type="evidence" value="ECO:0007669"/>
    <property type="project" value="UniProtKB-KW"/>
</dbReference>
<dbReference type="InterPro" id="IPR017871">
    <property type="entry name" value="ABC_transporter-like_CS"/>
</dbReference>
<dbReference type="Pfam" id="PF00005">
    <property type="entry name" value="ABC_tran"/>
    <property type="match status" value="1"/>
</dbReference>
<dbReference type="Gene3D" id="3.40.50.300">
    <property type="entry name" value="P-loop containing nucleotide triphosphate hydrolases"/>
    <property type="match status" value="1"/>
</dbReference>
<dbReference type="GO" id="GO:0016887">
    <property type="term" value="F:ATP hydrolysis activity"/>
    <property type="evidence" value="ECO:0007669"/>
    <property type="project" value="InterPro"/>
</dbReference>
<dbReference type="PROSITE" id="PS00211">
    <property type="entry name" value="ABC_TRANSPORTER_1"/>
    <property type="match status" value="1"/>
</dbReference>
<dbReference type="InterPro" id="IPR050086">
    <property type="entry name" value="MetN_ABC_transporter-like"/>
</dbReference>
<proteinExistence type="inferred from homology"/>
<name>A0A0R1NXS1_9LACO</name>
<dbReference type="PIRSF" id="PIRSF039085">
    <property type="entry name" value="ABC_ATPase_HisP"/>
    <property type="match status" value="1"/>
</dbReference>
<keyword evidence="4 6" id="KW-0067">ATP-binding</keyword>
<gene>
    <name evidence="6" type="ORF">FC98_GL002562</name>
</gene>
<dbReference type="GO" id="GO:0015424">
    <property type="term" value="F:ABC-type amino acid transporter activity"/>
    <property type="evidence" value="ECO:0007669"/>
    <property type="project" value="InterPro"/>
</dbReference>
<accession>A0A0R1NXS1</accession>
<comment type="similarity">
    <text evidence="1">Belongs to the ABC transporter superfamily.</text>
</comment>
<reference evidence="6 7" key="1">
    <citation type="journal article" date="2015" name="Genome Announc.">
        <title>Expanding the biotechnology potential of lactobacilli through comparative genomics of 213 strains and associated genera.</title>
        <authorList>
            <person name="Sun Z."/>
            <person name="Harris H.M."/>
            <person name="McCann A."/>
            <person name="Guo C."/>
            <person name="Argimon S."/>
            <person name="Zhang W."/>
            <person name="Yang X."/>
            <person name="Jeffery I.B."/>
            <person name="Cooney J.C."/>
            <person name="Kagawa T.F."/>
            <person name="Liu W."/>
            <person name="Song Y."/>
            <person name="Salvetti E."/>
            <person name="Wrobel A."/>
            <person name="Rasinkangas P."/>
            <person name="Parkhill J."/>
            <person name="Rea M.C."/>
            <person name="O'Sullivan O."/>
            <person name="Ritari J."/>
            <person name="Douillard F.P."/>
            <person name="Paul Ross R."/>
            <person name="Yang R."/>
            <person name="Briner A.E."/>
            <person name="Felis G.E."/>
            <person name="de Vos W.M."/>
            <person name="Barrangou R."/>
            <person name="Klaenhammer T.R."/>
            <person name="Caufield P.W."/>
            <person name="Cui Y."/>
            <person name="Zhang H."/>
            <person name="O'Toole P.W."/>
        </authorList>
    </citation>
    <scope>NUCLEOTIDE SEQUENCE [LARGE SCALE GENOMIC DNA]</scope>
    <source>
        <strain evidence="6 7">DSM 19906</strain>
    </source>
</reference>
<dbReference type="InterPro" id="IPR003593">
    <property type="entry name" value="AAA+_ATPase"/>
</dbReference>
<dbReference type="SUPFAM" id="SSF52540">
    <property type="entry name" value="P-loop containing nucleoside triphosphate hydrolases"/>
    <property type="match status" value="1"/>
</dbReference>
<keyword evidence="3" id="KW-0547">Nucleotide-binding</keyword>
<sequence>MADKILQVAHLEKYYQKRHVLYDINFSVDKGEVVTLLGPSGSGKSTLIRCLNGLEPYQNGTITFEEETVTPTEKNWQQIRQKIGMVFQSYDLFPNLTVIDNILLGPTKVQKQSKDAARAEAVKLLKRVGLEDYADSYPRMLSGGQKQRIAIVRALALHPDFMLFDEVTASLDPEMVRGVLNIIKDLANTDNMTMIVVTHEMNFAQEIADRVLFLENGKILEQTPSKQFFEKPQTDRAQEFLDSMDF</sequence>
<keyword evidence="7" id="KW-1185">Reference proteome</keyword>
<dbReference type="AlphaFoldDB" id="A0A0R1NXS1"/>
<dbReference type="PATRIC" id="fig|1423766.4.peg.2672"/>
<dbReference type="InterPro" id="IPR030679">
    <property type="entry name" value="ABC_ATPase_HisP-typ"/>
</dbReference>
<feature type="domain" description="ABC transporter" evidence="5">
    <location>
        <begin position="6"/>
        <end position="241"/>
    </location>
</feature>
<dbReference type="SMART" id="SM00382">
    <property type="entry name" value="AAA"/>
    <property type="match status" value="1"/>
</dbReference>
<dbReference type="EMBL" id="AZEB01000007">
    <property type="protein sequence ID" value="KRL22426.1"/>
    <property type="molecule type" value="Genomic_DNA"/>
</dbReference>
<comment type="caution">
    <text evidence="6">The sequence shown here is derived from an EMBL/GenBank/DDBJ whole genome shotgun (WGS) entry which is preliminary data.</text>
</comment>
<organism evidence="6 7">
    <name type="scientific">Lentilactobacillus kisonensis DSM 19906 = JCM 15041</name>
    <dbReference type="NCBI Taxonomy" id="1423766"/>
    <lineage>
        <taxon>Bacteria</taxon>
        <taxon>Bacillati</taxon>
        <taxon>Bacillota</taxon>
        <taxon>Bacilli</taxon>
        <taxon>Lactobacillales</taxon>
        <taxon>Lactobacillaceae</taxon>
        <taxon>Lentilactobacillus</taxon>
    </lineage>
</organism>
<dbReference type="Proteomes" id="UP000051439">
    <property type="component" value="Unassembled WGS sequence"/>
</dbReference>
<dbReference type="PROSITE" id="PS50893">
    <property type="entry name" value="ABC_TRANSPORTER_2"/>
    <property type="match status" value="1"/>
</dbReference>
<keyword evidence="2" id="KW-0813">Transport</keyword>
<dbReference type="PANTHER" id="PTHR43166:SF4">
    <property type="entry name" value="PHOSPHONATES IMPORT ATP-BINDING PROTEIN PHNC"/>
    <property type="match status" value="1"/>
</dbReference>
<dbReference type="CDD" id="cd03262">
    <property type="entry name" value="ABC_HisP_GlnQ"/>
    <property type="match status" value="1"/>
</dbReference>
<protein>
    <submittedName>
        <fullName evidence="6">Arginine ABC transporter, ATP-binding protein ArtM</fullName>
    </submittedName>
</protein>
<dbReference type="InterPro" id="IPR027417">
    <property type="entry name" value="P-loop_NTPase"/>
</dbReference>